<feature type="transmembrane region" description="Helical" evidence="1">
    <location>
        <begin position="127"/>
        <end position="154"/>
    </location>
</feature>
<keyword evidence="1" id="KW-1133">Transmembrane helix</keyword>
<evidence type="ECO:0000313" key="3">
    <source>
        <dbReference type="Proteomes" id="UP001597237"/>
    </source>
</evidence>
<dbReference type="EMBL" id="JBHUEY010000001">
    <property type="protein sequence ID" value="MFD1783306.1"/>
    <property type="molecule type" value="Genomic_DNA"/>
</dbReference>
<name>A0ABW4N017_9CAUL</name>
<keyword evidence="1" id="KW-0472">Membrane</keyword>
<dbReference type="Proteomes" id="UP001597237">
    <property type="component" value="Unassembled WGS sequence"/>
</dbReference>
<keyword evidence="3" id="KW-1185">Reference proteome</keyword>
<sequence>MNLWILAGEALHRTFLANWYQLPGWLAFLAALAAALRWGGWAERWIGGWLLADYVVHSLVGAVGRAVLDGEAPPVWWALAADLVFAPAYLWPVVRSTKVWPLFFLAFYTLMAASRAVRLAVPEVGAWAGVTAVVIWTVLAQLAFTVGVVGCVLARRRAGAAASSSDA</sequence>
<feature type="transmembrane region" description="Helical" evidence="1">
    <location>
        <begin position="20"/>
        <end position="39"/>
    </location>
</feature>
<keyword evidence="1" id="KW-0812">Transmembrane</keyword>
<proteinExistence type="predicted"/>
<dbReference type="RefSeq" id="WP_377284448.1">
    <property type="nucleotide sequence ID" value="NZ_JBHRSI010000015.1"/>
</dbReference>
<evidence type="ECO:0008006" key="4">
    <source>
        <dbReference type="Google" id="ProtNLM"/>
    </source>
</evidence>
<evidence type="ECO:0000313" key="2">
    <source>
        <dbReference type="EMBL" id="MFD1783306.1"/>
    </source>
</evidence>
<feature type="transmembrane region" description="Helical" evidence="1">
    <location>
        <begin position="46"/>
        <end position="68"/>
    </location>
</feature>
<evidence type="ECO:0000256" key="1">
    <source>
        <dbReference type="SAM" id="Phobius"/>
    </source>
</evidence>
<accession>A0ABW4N017</accession>
<protein>
    <recommendedName>
        <fullName evidence="4">DUF2878 domain-containing protein</fullName>
    </recommendedName>
</protein>
<comment type="caution">
    <text evidence="2">The sequence shown here is derived from an EMBL/GenBank/DDBJ whole genome shotgun (WGS) entry which is preliminary data.</text>
</comment>
<feature type="transmembrane region" description="Helical" evidence="1">
    <location>
        <begin position="99"/>
        <end position="121"/>
    </location>
</feature>
<organism evidence="2 3">
    <name type="scientific">Phenylobacterium terrae</name>
    <dbReference type="NCBI Taxonomy" id="2665495"/>
    <lineage>
        <taxon>Bacteria</taxon>
        <taxon>Pseudomonadati</taxon>
        <taxon>Pseudomonadota</taxon>
        <taxon>Alphaproteobacteria</taxon>
        <taxon>Caulobacterales</taxon>
        <taxon>Caulobacteraceae</taxon>
        <taxon>Phenylobacterium</taxon>
    </lineage>
</organism>
<feature type="transmembrane region" description="Helical" evidence="1">
    <location>
        <begin position="74"/>
        <end position="92"/>
    </location>
</feature>
<reference evidence="3" key="1">
    <citation type="journal article" date="2019" name="Int. J. Syst. Evol. Microbiol.">
        <title>The Global Catalogue of Microorganisms (GCM) 10K type strain sequencing project: providing services to taxonomists for standard genome sequencing and annotation.</title>
        <authorList>
            <consortium name="The Broad Institute Genomics Platform"/>
            <consortium name="The Broad Institute Genome Sequencing Center for Infectious Disease"/>
            <person name="Wu L."/>
            <person name="Ma J."/>
        </authorList>
    </citation>
    <scope>NUCLEOTIDE SEQUENCE [LARGE SCALE GENOMIC DNA]</scope>
    <source>
        <strain evidence="3">DFY28</strain>
    </source>
</reference>
<gene>
    <name evidence="2" type="ORF">ACFSC0_07870</name>
</gene>